<comment type="subcellular location">
    <subcellularLocation>
        <location evidence="1">Nucleus</location>
    </subcellularLocation>
</comment>
<comment type="similarity">
    <text evidence="2">Belongs to the eukaryotic RPC7 RNA polymerase subunit family.</text>
</comment>
<protein>
    <submittedName>
        <fullName evidence="5">Uncharacterized protein</fullName>
    </submittedName>
</protein>
<evidence type="ECO:0000256" key="4">
    <source>
        <dbReference type="SAM" id="Phobius"/>
    </source>
</evidence>
<gene>
    <name evidence="5" type="ORF">NP493_656g01014</name>
</gene>
<organism evidence="5 6">
    <name type="scientific">Ridgeia piscesae</name>
    <name type="common">Tubeworm</name>
    <dbReference type="NCBI Taxonomy" id="27915"/>
    <lineage>
        <taxon>Eukaryota</taxon>
        <taxon>Metazoa</taxon>
        <taxon>Spiralia</taxon>
        <taxon>Lophotrochozoa</taxon>
        <taxon>Annelida</taxon>
        <taxon>Polychaeta</taxon>
        <taxon>Sedentaria</taxon>
        <taxon>Canalipalpata</taxon>
        <taxon>Sabellida</taxon>
        <taxon>Siboglinidae</taxon>
        <taxon>Ridgeia</taxon>
    </lineage>
</organism>
<dbReference type="Proteomes" id="UP001209878">
    <property type="component" value="Unassembled WGS sequence"/>
</dbReference>
<name>A0AAD9KSK2_RIDPI</name>
<evidence type="ECO:0000256" key="2">
    <source>
        <dbReference type="ARBA" id="ARBA00008352"/>
    </source>
</evidence>
<keyword evidence="3" id="KW-0539">Nucleus</keyword>
<evidence type="ECO:0000313" key="6">
    <source>
        <dbReference type="Proteomes" id="UP001209878"/>
    </source>
</evidence>
<feature type="transmembrane region" description="Helical" evidence="4">
    <location>
        <begin position="159"/>
        <end position="177"/>
    </location>
</feature>
<evidence type="ECO:0000256" key="3">
    <source>
        <dbReference type="ARBA" id="ARBA00023242"/>
    </source>
</evidence>
<sequence>MAGRRGGRGGAGRGISFNIENLGFGRGESLPGPILQPPALFPPLEQKPVPLQAGEEGDYLLALKQEYQGSMKESVYFLKELQRKRDIERYSDKYQLGQGEEHWEPGGGEVEEHWEPGGGEGEEHWEPGGGEGQITKSSAVMAIRHGDDLVIFHLTGRSYLGLFRTVLLAFLMCMILGCHSTCVRYKETK</sequence>
<dbReference type="GO" id="GO:0006383">
    <property type="term" value="P:transcription by RNA polymerase III"/>
    <property type="evidence" value="ECO:0007669"/>
    <property type="project" value="InterPro"/>
</dbReference>
<keyword evidence="4" id="KW-0472">Membrane</keyword>
<evidence type="ECO:0000313" key="5">
    <source>
        <dbReference type="EMBL" id="KAK2176555.1"/>
    </source>
</evidence>
<dbReference type="EMBL" id="JAODUO010000656">
    <property type="protein sequence ID" value="KAK2176555.1"/>
    <property type="molecule type" value="Genomic_DNA"/>
</dbReference>
<accession>A0AAD9KSK2</accession>
<keyword evidence="4" id="KW-0812">Transmembrane</keyword>
<dbReference type="AlphaFoldDB" id="A0AAD9KSK2"/>
<dbReference type="PANTHER" id="PTHR15367">
    <property type="entry name" value="DNA-DIRECTED RNA POLYMERASE III"/>
    <property type="match status" value="1"/>
</dbReference>
<keyword evidence="6" id="KW-1185">Reference proteome</keyword>
<keyword evidence="4" id="KW-1133">Transmembrane helix</keyword>
<comment type="caution">
    <text evidence="5">The sequence shown here is derived from an EMBL/GenBank/DDBJ whole genome shotgun (WGS) entry which is preliminary data.</text>
</comment>
<reference evidence="5" key="1">
    <citation type="journal article" date="2023" name="Mol. Biol. Evol.">
        <title>Third-Generation Sequencing Reveals the Adaptive Role of the Epigenome in Three Deep-Sea Polychaetes.</title>
        <authorList>
            <person name="Perez M."/>
            <person name="Aroh O."/>
            <person name="Sun Y."/>
            <person name="Lan Y."/>
            <person name="Juniper S.K."/>
            <person name="Young C.R."/>
            <person name="Angers B."/>
            <person name="Qian P.Y."/>
        </authorList>
    </citation>
    <scope>NUCLEOTIDE SEQUENCE</scope>
    <source>
        <strain evidence="5">R07B-5</strain>
    </source>
</reference>
<evidence type="ECO:0000256" key="1">
    <source>
        <dbReference type="ARBA" id="ARBA00004123"/>
    </source>
</evidence>
<dbReference type="GO" id="GO:0005666">
    <property type="term" value="C:RNA polymerase III complex"/>
    <property type="evidence" value="ECO:0007669"/>
    <property type="project" value="TreeGrafter"/>
</dbReference>
<dbReference type="Pfam" id="PF11705">
    <property type="entry name" value="RNA_pol_3_Rpc31"/>
    <property type="match status" value="1"/>
</dbReference>
<proteinExistence type="inferred from homology"/>
<dbReference type="PANTHER" id="PTHR15367:SF2">
    <property type="entry name" value="DNA-DIRECTED RNA POLYMERASE III SUBUNIT"/>
    <property type="match status" value="1"/>
</dbReference>
<dbReference type="InterPro" id="IPR024661">
    <property type="entry name" value="RNA_pol_III_Rpc31"/>
</dbReference>